<dbReference type="GO" id="GO:0032993">
    <property type="term" value="C:protein-DNA complex"/>
    <property type="evidence" value="ECO:0007669"/>
    <property type="project" value="TreeGrafter"/>
</dbReference>
<dbReference type="SUPFAM" id="SSF53850">
    <property type="entry name" value="Periplasmic binding protein-like II"/>
    <property type="match status" value="1"/>
</dbReference>
<evidence type="ECO:0000256" key="1">
    <source>
        <dbReference type="ARBA" id="ARBA00009437"/>
    </source>
</evidence>
<evidence type="ECO:0000259" key="5">
    <source>
        <dbReference type="Pfam" id="PF03466"/>
    </source>
</evidence>
<organism evidence="6">
    <name type="scientific">Candidatus Tenderia electrophaga</name>
    <dbReference type="NCBI Taxonomy" id="1748243"/>
    <lineage>
        <taxon>Bacteria</taxon>
        <taxon>Pseudomonadati</taxon>
        <taxon>Pseudomonadota</taxon>
        <taxon>Gammaproteobacteria</taxon>
        <taxon>Candidatus Tenderiales</taxon>
        <taxon>Candidatus Tenderiaceae</taxon>
        <taxon>Candidatus Tenderia</taxon>
    </lineage>
</organism>
<dbReference type="InterPro" id="IPR005119">
    <property type="entry name" value="LysR_subst-bd"/>
</dbReference>
<dbReference type="PANTHER" id="PTHR30346">
    <property type="entry name" value="TRANSCRIPTIONAL DUAL REGULATOR HCAR-RELATED"/>
    <property type="match status" value="1"/>
</dbReference>
<dbReference type="PANTHER" id="PTHR30346:SF26">
    <property type="entry name" value="HYDROGEN PEROXIDE-INDUCIBLE GENES ACTIVATOR"/>
    <property type="match status" value="1"/>
</dbReference>
<comment type="caution">
    <text evidence="6">The sequence shown here is derived from an EMBL/GenBank/DDBJ whole genome shotgun (WGS) entry which is preliminary data.</text>
</comment>
<feature type="domain" description="LysR substrate-binding" evidence="5">
    <location>
        <begin position="14"/>
        <end position="220"/>
    </location>
</feature>
<evidence type="ECO:0000256" key="3">
    <source>
        <dbReference type="ARBA" id="ARBA00023125"/>
    </source>
</evidence>
<keyword evidence="2" id="KW-0805">Transcription regulation</keyword>
<reference evidence="6" key="1">
    <citation type="journal article" date="2020" name="mSystems">
        <title>Genome- and Community-Level Interaction Insights into Carbon Utilization and Element Cycling Functions of Hydrothermarchaeota in Hydrothermal Sediment.</title>
        <authorList>
            <person name="Zhou Z."/>
            <person name="Liu Y."/>
            <person name="Xu W."/>
            <person name="Pan J."/>
            <person name="Luo Z.H."/>
            <person name="Li M."/>
        </authorList>
    </citation>
    <scope>NUCLEOTIDE SEQUENCE [LARGE SCALE GENOMIC DNA]</scope>
    <source>
        <strain evidence="6">HyVt-505</strain>
    </source>
</reference>
<name>A0A832N6C5_9GAMM</name>
<gene>
    <name evidence="6" type="ORF">ENJ65_03180</name>
</gene>
<evidence type="ECO:0000256" key="4">
    <source>
        <dbReference type="ARBA" id="ARBA00023163"/>
    </source>
</evidence>
<dbReference type="EMBL" id="DRNF01000200">
    <property type="protein sequence ID" value="HHJ80616.1"/>
    <property type="molecule type" value="Genomic_DNA"/>
</dbReference>
<keyword evidence="3" id="KW-0238">DNA-binding</keyword>
<feature type="non-terminal residue" evidence="6">
    <location>
        <position position="1"/>
    </location>
</feature>
<dbReference type="GO" id="GO:0003677">
    <property type="term" value="F:DNA binding"/>
    <property type="evidence" value="ECO:0007669"/>
    <property type="project" value="UniProtKB-KW"/>
</dbReference>
<sequence>SAEIVELAQQEKAPLSGKLKLGVIPTIGPFLLPQVLPAIRKRYPKLELYLIEDQSARLVERLNSGEIDAAILALPFELGQLQSATFWKESFWVAFPKDHPLGQGGAIRSVTLPSDELLMLEEGHCMRDHALSACHLSNLQHSATFQGTSLYTLIEMVAGGQGITFLPQMAVDAGMAKHRRISLRPLAEKGPHREIGLVWRSTYHRKHDLQLLMECMTEVLEKKTSKK</sequence>
<dbReference type="Proteomes" id="UP000885832">
    <property type="component" value="Unassembled WGS sequence"/>
</dbReference>
<keyword evidence="4" id="KW-0804">Transcription</keyword>
<comment type="similarity">
    <text evidence="1">Belongs to the LysR transcriptional regulatory family.</text>
</comment>
<proteinExistence type="inferred from homology"/>
<protein>
    <submittedName>
        <fullName evidence="6">Hydrogen peroxide-inducible genes activator</fullName>
    </submittedName>
</protein>
<evidence type="ECO:0000256" key="2">
    <source>
        <dbReference type="ARBA" id="ARBA00023015"/>
    </source>
</evidence>
<evidence type="ECO:0000313" key="6">
    <source>
        <dbReference type="EMBL" id="HHJ80616.1"/>
    </source>
</evidence>
<dbReference type="AlphaFoldDB" id="A0A832N6C5"/>
<dbReference type="CDD" id="cd08411">
    <property type="entry name" value="PBP2_OxyR"/>
    <property type="match status" value="1"/>
</dbReference>
<dbReference type="Gene3D" id="3.40.190.10">
    <property type="entry name" value="Periplasmic binding protein-like II"/>
    <property type="match status" value="2"/>
</dbReference>
<dbReference type="GO" id="GO:0003700">
    <property type="term" value="F:DNA-binding transcription factor activity"/>
    <property type="evidence" value="ECO:0007669"/>
    <property type="project" value="TreeGrafter"/>
</dbReference>
<accession>A0A832N6C5</accession>
<dbReference type="Pfam" id="PF03466">
    <property type="entry name" value="LysR_substrate"/>
    <property type="match status" value="1"/>
</dbReference>